<accession>A0ABR0QD48</accession>
<sequence length="140" mass="15971">MGFARSLVELVLRCISSMSYSVCLNGEMGERFKPTKGLRQGAVNHKVQTLANVQSIHFVPDLIDQLTNCWKEDVIKNTLCAEDADRILCIPLPVDRQDEKVKLPIQKIETERWRPPETSHVKVNFDAAFIAYNIRNCVLE</sequence>
<evidence type="ECO:0000313" key="2">
    <source>
        <dbReference type="Proteomes" id="UP001358586"/>
    </source>
</evidence>
<evidence type="ECO:0000313" key="1">
    <source>
        <dbReference type="EMBL" id="KAK5836883.1"/>
    </source>
</evidence>
<organism evidence="1 2">
    <name type="scientific">Gossypium arboreum</name>
    <name type="common">Tree cotton</name>
    <name type="synonym">Gossypium nanking</name>
    <dbReference type="NCBI Taxonomy" id="29729"/>
    <lineage>
        <taxon>Eukaryota</taxon>
        <taxon>Viridiplantae</taxon>
        <taxon>Streptophyta</taxon>
        <taxon>Embryophyta</taxon>
        <taxon>Tracheophyta</taxon>
        <taxon>Spermatophyta</taxon>
        <taxon>Magnoliopsida</taxon>
        <taxon>eudicotyledons</taxon>
        <taxon>Gunneridae</taxon>
        <taxon>Pentapetalae</taxon>
        <taxon>rosids</taxon>
        <taxon>malvids</taxon>
        <taxon>Malvales</taxon>
        <taxon>Malvaceae</taxon>
        <taxon>Malvoideae</taxon>
        <taxon>Gossypium</taxon>
    </lineage>
</organism>
<comment type="caution">
    <text evidence="1">The sequence shown here is derived from an EMBL/GenBank/DDBJ whole genome shotgun (WGS) entry which is preliminary data.</text>
</comment>
<proteinExistence type="predicted"/>
<name>A0ABR0QD48_GOSAR</name>
<dbReference type="Proteomes" id="UP001358586">
    <property type="component" value="Chromosome 4"/>
</dbReference>
<keyword evidence="2" id="KW-1185">Reference proteome</keyword>
<protein>
    <submittedName>
        <fullName evidence="1">Uncharacterized protein</fullName>
    </submittedName>
</protein>
<reference evidence="1 2" key="1">
    <citation type="submission" date="2023-03" db="EMBL/GenBank/DDBJ databases">
        <title>WGS of Gossypium arboreum.</title>
        <authorList>
            <person name="Yu D."/>
        </authorList>
    </citation>
    <scope>NUCLEOTIDE SEQUENCE [LARGE SCALE GENOMIC DNA]</scope>
    <source>
        <tissue evidence="1">Leaf</tissue>
    </source>
</reference>
<dbReference type="EMBL" id="JARKNE010000004">
    <property type="protein sequence ID" value="KAK5836883.1"/>
    <property type="molecule type" value="Genomic_DNA"/>
</dbReference>
<gene>
    <name evidence="1" type="ORF">PVK06_012687</name>
</gene>